<organism evidence="1 2">
    <name type="scientific">Maricaulis maris</name>
    <dbReference type="NCBI Taxonomy" id="74318"/>
    <lineage>
        <taxon>Bacteria</taxon>
        <taxon>Pseudomonadati</taxon>
        <taxon>Pseudomonadota</taxon>
        <taxon>Alphaproteobacteria</taxon>
        <taxon>Maricaulales</taxon>
        <taxon>Maricaulaceae</taxon>
        <taxon>Maricaulis</taxon>
    </lineage>
</organism>
<dbReference type="OrthoDB" id="7630034at2"/>
<name>A0A495DLT6_9PROT</name>
<sequence>MVNAVIERFQRLDAAFCERASKGERLYGRFSALACISATEAPEALVARTLTIRDRMNEGLGTWRSPGRAMRLVFSAALASSNRNADQFFAIREAINTRRRERGSRVLSHGGSCAALALAVAGGEIGQVDTFFDILDEISLPWWRRVPAREDVLAATFAAMGETPDCARAKLDKARQALRAAGVPGHHVEGAAQEICLGPIDHGEIAAAWTSLNTAVRGRIVLRNGVGKTGLAILAARGRGAETADRLVSSFEAVRALRPRPSGQVAARLAMRLAQAQTGTSQPHAAARDLAAILAAQAAVIAAVAGSTAAVAAAS</sequence>
<gene>
    <name evidence="1" type="ORF">C7435_0339</name>
</gene>
<dbReference type="Proteomes" id="UP000273675">
    <property type="component" value="Unassembled WGS sequence"/>
</dbReference>
<proteinExistence type="predicted"/>
<protein>
    <submittedName>
        <fullName evidence="1">Uncharacterized protein</fullName>
    </submittedName>
</protein>
<dbReference type="EMBL" id="RBIM01000001">
    <property type="protein sequence ID" value="RKR03896.1"/>
    <property type="molecule type" value="Genomic_DNA"/>
</dbReference>
<comment type="caution">
    <text evidence="1">The sequence shown here is derived from an EMBL/GenBank/DDBJ whole genome shotgun (WGS) entry which is preliminary data.</text>
</comment>
<reference evidence="1 2" key="1">
    <citation type="submission" date="2018-10" db="EMBL/GenBank/DDBJ databases">
        <title>Genomic Encyclopedia of Type Strains, Phase IV (KMG-IV): sequencing the most valuable type-strain genomes for metagenomic binning, comparative biology and taxonomic classification.</title>
        <authorList>
            <person name="Goeker M."/>
        </authorList>
    </citation>
    <scope>NUCLEOTIDE SEQUENCE [LARGE SCALE GENOMIC DNA]</scope>
    <source>
        <strain evidence="1 2">DSM 4734</strain>
    </source>
</reference>
<evidence type="ECO:0000313" key="2">
    <source>
        <dbReference type="Proteomes" id="UP000273675"/>
    </source>
</evidence>
<accession>A0A495DLT6</accession>
<evidence type="ECO:0000313" key="1">
    <source>
        <dbReference type="EMBL" id="RKR03896.1"/>
    </source>
</evidence>
<dbReference type="AlphaFoldDB" id="A0A495DLT6"/>
<dbReference type="RefSeq" id="WP_143742869.1">
    <property type="nucleotide sequence ID" value="NZ_RBIM01000001.1"/>
</dbReference>